<evidence type="ECO:0008006" key="4">
    <source>
        <dbReference type="Google" id="ProtNLM"/>
    </source>
</evidence>
<protein>
    <recommendedName>
        <fullName evidence="4">Tat (Twin-arginine translocation) pathway signal sequence</fullName>
    </recommendedName>
</protein>
<accession>A0A1I1JZ80</accession>
<dbReference type="Proteomes" id="UP000198728">
    <property type="component" value="Unassembled WGS sequence"/>
</dbReference>
<dbReference type="OrthoDB" id="7361935at2"/>
<dbReference type="PROSITE" id="PS51318">
    <property type="entry name" value="TAT"/>
    <property type="match status" value="1"/>
</dbReference>
<dbReference type="EMBL" id="FOLG01000005">
    <property type="protein sequence ID" value="SFC50680.1"/>
    <property type="molecule type" value="Genomic_DNA"/>
</dbReference>
<dbReference type="AlphaFoldDB" id="A0A1I1JZ80"/>
<feature type="signal peptide" evidence="1">
    <location>
        <begin position="1"/>
        <end position="24"/>
    </location>
</feature>
<keyword evidence="1" id="KW-0732">Signal</keyword>
<gene>
    <name evidence="2" type="ORF">SAMN04488094_105220</name>
</gene>
<organism evidence="2 3">
    <name type="scientific">Tropicimonas isoalkanivorans</name>
    <dbReference type="NCBI Taxonomy" id="441112"/>
    <lineage>
        <taxon>Bacteria</taxon>
        <taxon>Pseudomonadati</taxon>
        <taxon>Pseudomonadota</taxon>
        <taxon>Alphaproteobacteria</taxon>
        <taxon>Rhodobacterales</taxon>
        <taxon>Roseobacteraceae</taxon>
        <taxon>Tropicimonas</taxon>
    </lineage>
</organism>
<dbReference type="RefSeq" id="WP_093360773.1">
    <property type="nucleotide sequence ID" value="NZ_FOLG01000005.1"/>
</dbReference>
<keyword evidence="3" id="KW-1185">Reference proteome</keyword>
<feature type="chain" id="PRO_5011755773" description="Tat (Twin-arginine translocation) pathway signal sequence" evidence="1">
    <location>
        <begin position="25"/>
        <end position="106"/>
    </location>
</feature>
<proteinExistence type="predicted"/>
<dbReference type="STRING" id="441112.SAMN04488094_105220"/>
<sequence length="106" mass="11216">MKRRDVLSACAAATVLSAAGPLRADAPSGAAAEIGRWLLAHGVLPRNPTRLREGLPESRSSTALQTAMREDFAALRIVSVNDWYISETEARLCALAALGMPESGVL</sequence>
<dbReference type="InterPro" id="IPR006311">
    <property type="entry name" value="TAT_signal"/>
</dbReference>
<name>A0A1I1JZ80_9RHOB</name>
<evidence type="ECO:0000313" key="2">
    <source>
        <dbReference type="EMBL" id="SFC50680.1"/>
    </source>
</evidence>
<evidence type="ECO:0000313" key="3">
    <source>
        <dbReference type="Proteomes" id="UP000198728"/>
    </source>
</evidence>
<reference evidence="2 3" key="1">
    <citation type="submission" date="2016-10" db="EMBL/GenBank/DDBJ databases">
        <authorList>
            <person name="de Groot N.N."/>
        </authorList>
    </citation>
    <scope>NUCLEOTIDE SEQUENCE [LARGE SCALE GENOMIC DNA]</scope>
    <source>
        <strain evidence="2 3">DSM 19548</strain>
    </source>
</reference>
<evidence type="ECO:0000256" key="1">
    <source>
        <dbReference type="SAM" id="SignalP"/>
    </source>
</evidence>